<organism evidence="2 3">
    <name type="scientific">Catenovulum sediminis</name>
    <dbReference type="NCBI Taxonomy" id="1740262"/>
    <lineage>
        <taxon>Bacteria</taxon>
        <taxon>Pseudomonadati</taxon>
        <taxon>Pseudomonadota</taxon>
        <taxon>Gammaproteobacteria</taxon>
        <taxon>Alteromonadales</taxon>
        <taxon>Alteromonadaceae</taxon>
        <taxon>Catenovulum</taxon>
    </lineage>
</organism>
<dbReference type="Proteomes" id="UP001467690">
    <property type="component" value="Unassembled WGS sequence"/>
</dbReference>
<protein>
    <recommendedName>
        <fullName evidence="4">Porin domain-containing protein</fullName>
    </recommendedName>
</protein>
<keyword evidence="1" id="KW-0732">Signal</keyword>
<evidence type="ECO:0000256" key="1">
    <source>
        <dbReference type="SAM" id="SignalP"/>
    </source>
</evidence>
<keyword evidence="3" id="KW-1185">Reference proteome</keyword>
<accession>A0ABV1RLA0</accession>
<proteinExistence type="predicted"/>
<reference evidence="2 3" key="1">
    <citation type="submission" date="2024-06" db="EMBL/GenBank/DDBJ databases">
        <authorList>
            <person name="Chen R.Y."/>
        </authorList>
    </citation>
    <scope>NUCLEOTIDE SEQUENCE [LARGE SCALE GENOMIC DNA]</scope>
    <source>
        <strain evidence="2 3">D2</strain>
    </source>
</reference>
<evidence type="ECO:0000313" key="2">
    <source>
        <dbReference type="EMBL" id="MER2493490.1"/>
    </source>
</evidence>
<sequence>MKDKDLALRICLLFCLLSFQSLADDELSYSGFGRVILGSVISEKDQLLGYKNALQLQNNSLLGLQLNYQATDALSFTSQFVADSQPAKSTLAWLYLNYQLSDTWQFKLGKLNTPFFHYSDVLDVGFAYSWVLPPDEVYASFFFQYFQGAQAEYTWLADEFDLQISAFAGKVDEDIQVGQSIYHAESDFFSGLILNASHDNLTIRLSHTRGDYLVAETELTPLIDAFSQAAMLSPVYADIAKQLSVNGDVNFSQLSVSYDLLQFFWQFEWTKIKHNIDILTQANAYYLMAGYHYDKYTFHLTFSERTSEYQSEMKQAPLTSGNPQLDFIAQQYNVLSNQRPVSNARSLTLGVRYDVNYQVALKADIRLTQGQPNIGLPTMENTFDGSATLLLGGIEWVF</sequence>
<feature type="signal peptide" evidence="1">
    <location>
        <begin position="1"/>
        <end position="23"/>
    </location>
</feature>
<evidence type="ECO:0000313" key="3">
    <source>
        <dbReference type="Proteomes" id="UP001467690"/>
    </source>
</evidence>
<dbReference type="EMBL" id="JBELOE010000265">
    <property type="protein sequence ID" value="MER2493490.1"/>
    <property type="molecule type" value="Genomic_DNA"/>
</dbReference>
<name>A0ABV1RLA0_9ALTE</name>
<dbReference type="SUPFAM" id="SSF56935">
    <property type="entry name" value="Porins"/>
    <property type="match status" value="1"/>
</dbReference>
<comment type="caution">
    <text evidence="2">The sequence shown here is derived from an EMBL/GenBank/DDBJ whole genome shotgun (WGS) entry which is preliminary data.</text>
</comment>
<gene>
    <name evidence="2" type="ORF">ABS311_16550</name>
</gene>
<evidence type="ECO:0008006" key="4">
    <source>
        <dbReference type="Google" id="ProtNLM"/>
    </source>
</evidence>
<feature type="chain" id="PRO_5046868404" description="Porin domain-containing protein" evidence="1">
    <location>
        <begin position="24"/>
        <end position="398"/>
    </location>
</feature>